<sequence>MKTPAKWEGAMTKSNKAHIGDVPRQNPCAQCGTPISQPDWIEPGEGRVSYLWNCRACGYRFEAVAIFDETAVEHPPLAA</sequence>
<evidence type="ECO:0000313" key="2">
    <source>
        <dbReference type="EMBL" id="QOZ71458.1"/>
    </source>
</evidence>
<organism evidence="2 3">
    <name type="scientific">Bradyrhizobium arachidis</name>
    <dbReference type="NCBI Taxonomy" id="858423"/>
    <lineage>
        <taxon>Bacteria</taxon>
        <taxon>Pseudomonadati</taxon>
        <taxon>Pseudomonadota</taxon>
        <taxon>Alphaproteobacteria</taxon>
        <taxon>Hyphomicrobiales</taxon>
        <taxon>Nitrobacteraceae</taxon>
        <taxon>Bradyrhizobium</taxon>
    </lineage>
</organism>
<reference evidence="2 3" key="1">
    <citation type="submission" date="2018-06" db="EMBL/GenBank/DDBJ databases">
        <title>Comparative genomics of Bradyrhizobium nodulating Arachidis hypogaea.</title>
        <authorList>
            <person name="Li Y."/>
        </authorList>
    </citation>
    <scope>NUCLEOTIDE SEQUENCE [LARGE SCALE GENOMIC DNA]</scope>
    <source>
        <strain evidence="2 3">CCBAU 051107</strain>
    </source>
</reference>
<dbReference type="KEGG" id="barh:WN72_38090"/>
<evidence type="ECO:0000256" key="1">
    <source>
        <dbReference type="SAM" id="MobiDB-lite"/>
    </source>
</evidence>
<feature type="region of interest" description="Disordered" evidence="1">
    <location>
        <begin position="1"/>
        <end position="23"/>
    </location>
</feature>
<evidence type="ECO:0000313" key="3">
    <source>
        <dbReference type="Proteomes" id="UP000594015"/>
    </source>
</evidence>
<gene>
    <name evidence="2" type="ORF">WN72_38090</name>
</gene>
<dbReference type="Proteomes" id="UP000594015">
    <property type="component" value="Chromosome"/>
</dbReference>
<dbReference type="AlphaFoldDB" id="A0AAE7NT46"/>
<accession>A0AAE7NT46</accession>
<name>A0AAE7NT46_9BRAD</name>
<protein>
    <submittedName>
        <fullName evidence="2">Uncharacterized protein</fullName>
    </submittedName>
</protein>
<proteinExistence type="predicted"/>
<dbReference type="EMBL" id="CP030050">
    <property type="protein sequence ID" value="QOZ71458.1"/>
    <property type="molecule type" value="Genomic_DNA"/>
</dbReference>